<evidence type="ECO:0000259" key="7">
    <source>
        <dbReference type="Pfam" id="PF07603"/>
    </source>
</evidence>
<dbReference type="Gene3D" id="3.40.720.10">
    <property type="entry name" value="Alkaline Phosphatase, subunit A"/>
    <property type="match status" value="2"/>
</dbReference>
<dbReference type="Pfam" id="PF00884">
    <property type="entry name" value="Sulfatase"/>
    <property type="match status" value="1"/>
</dbReference>
<accession>A0A8J2XPN1</accession>
<dbReference type="InterPro" id="IPR024607">
    <property type="entry name" value="Sulfatase_CS"/>
</dbReference>
<evidence type="ECO:0000256" key="5">
    <source>
        <dbReference type="SAM" id="MobiDB-lite"/>
    </source>
</evidence>
<evidence type="ECO:0000313" key="8">
    <source>
        <dbReference type="EMBL" id="GGA88573.1"/>
    </source>
</evidence>
<sequence>MQSTATTPIATQLSQLLFLLMVLVGCGGGGGSASSTNPSTPSPPVTPNQAPIADAGADQMVTLDTVVMLSGAASSDPDGDQLSYSWHLVQQPAGSQAELNSSSTVSPAITVDIAGIYLVELTVSDGELQSALDTVQIVAELPTTKVLSPIVDTGQTRCFNSVGGTETTCSDQGYDADYTGNSPSYSLSAAGSVVIDNVTGLWWTQSTDVDGNGQVDADDKLTPANAVAYCQNLEFADRNDWRLPSIKEAYSIIAFTGEDPSGYDGTDTSELVPFINPIFDWVFGDQSAGERIIDGQYATTTEYVSRTMNNSETMFGVNFVDGRIKGYPLNNKSYYVRCVAGDEYGLNDFVDNGDATVSDNATGLMWQQNDQQSSDWDDAIGLCEQASTAGYSDWRLPNVKELHSLVDYSRSPDTHASAAIDPIFDATSFANEEGEIDWGAYWSSTTHISYGGRGHAAAYINFGRSLGYMNQLLDVHGAGAQRSDDKDDASNGGSVPSQDLGNGTFYYRGPQGDIVKTNHWVRCVRSQQQTQASRAIATDGSVNILLIVGDDIGVDNVSGYGEHGDYSAQTPNIDQLASSGVLFRNVWANPMCSPSRASLLTGRHALRHGVFSPGRLGELAATEYTIAEALKDAGYATALFGKWHLGTRQASLPTSQGFDYYSGSLENIDDYFSWQKTTLVGADAEQSEPVVETAYATDAVASEAAEWIASTQQPWFVQLAFNAPHFPFHVPPEGSYHAVSLAGQPGDLCSRNSSNDPVTACYRAMAEAMDSAIGQLLNSMDTTTRENTLVIFVGDNGTSGAAVIEDSDYPFTAAHAKGTMYEGGVNVPLVIAAGNNIGLDAGEIDALVQIQDLYPTLLAIGNATTSNDIDGLSLLGHLDAQAPASQVHQQLYSELYDETDTDRWAVTDGVAKYINNEGIDECYDLSSDAAETTNLYASNGEVAASCAILKQARPQ</sequence>
<gene>
    <name evidence="8" type="ORF">GCM10011369_33390</name>
</gene>
<evidence type="ECO:0000259" key="6">
    <source>
        <dbReference type="Pfam" id="PF00884"/>
    </source>
</evidence>
<dbReference type="Pfam" id="PF22352">
    <property type="entry name" value="K319L-like_PKD"/>
    <property type="match status" value="1"/>
</dbReference>
<keyword evidence="2" id="KW-0479">Metal-binding</keyword>
<evidence type="ECO:0000256" key="2">
    <source>
        <dbReference type="ARBA" id="ARBA00022723"/>
    </source>
</evidence>
<comment type="similarity">
    <text evidence="1">Belongs to the sulfatase family.</text>
</comment>
<dbReference type="Gene3D" id="2.60.40.10">
    <property type="entry name" value="Immunoglobulins"/>
    <property type="match status" value="1"/>
</dbReference>
<dbReference type="EMBL" id="BMDX01000025">
    <property type="protein sequence ID" value="GGA88573.1"/>
    <property type="molecule type" value="Genomic_DNA"/>
</dbReference>
<feature type="compositionally biased region" description="Polar residues" evidence="5">
    <location>
        <begin position="491"/>
        <end position="501"/>
    </location>
</feature>
<dbReference type="InterPro" id="IPR017850">
    <property type="entry name" value="Alkaline_phosphatase_core_sf"/>
</dbReference>
<dbReference type="PROSITE" id="PS00523">
    <property type="entry name" value="SULFATASE_1"/>
    <property type="match status" value="1"/>
</dbReference>
<dbReference type="SUPFAM" id="SSF53649">
    <property type="entry name" value="Alkaline phosphatase-like"/>
    <property type="match status" value="1"/>
</dbReference>
<keyword evidence="3" id="KW-0378">Hydrolase</keyword>
<dbReference type="Proteomes" id="UP000619743">
    <property type="component" value="Unassembled WGS sequence"/>
</dbReference>
<dbReference type="InterPro" id="IPR050738">
    <property type="entry name" value="Sulfatase"/>
</dbReference>
<dbReference type="AlphaFoldDB" id="A0A8J2XPN1"/>
<dbReference type="InterPro" id="IPR035986">
    <property type="entry name" value="PKD_dom_sf"/>
</dbReference>
<dbReference type="GO" id="GO:0046872">
    <property type="term" value="F:metal ion binding"/>
    <property type="evidence" value="ECO:0007669"/>
    <property type="project" value="UniProtKB-KW"/>
</dbReference>
<protein>
    <recommendedName>
        <fullName evidence="10">DUF1566 domain-containing protein</fullName>
    </recommendedName>
</protein>
<dbReference type="GO" id="GO:0004065">
    <property type="term" value="F:arylsulfatase activity"/>
    <property type="evidence" value="ECO:0007669"/>
    <property type="project" value="TreeGrafter"/>
</dbReference>
<dbReference type="InterPro" id="IPR013783">
    <property type="entry name" value="Ig-like_fold"/>
</dbReference>
<feature type="domain" description="Lcl C-terminal" evidence="7">
    <location>
        <begin position="356"/>
        <end position="464"/>
    </location>
</feature>
<dbReference type="OrthoDB" id="9793251at2"/>
<feature type="region of interest" description="Disordered" evidence="5">
    <location>
        <begin position="479"/>
        <end position="503"/>
    </location>
</feature>
<dbReference type="PANTHER" id="PTHR42693">
    <property type="entry name" value="ARYLSULFATASE FAMILY MEMBER"/>
    <property type="match status" value="1"/>
</dbReference>
<evidence type="ECO:0000313" key="9">
    <source>
        <dbReference type="Proteomes" id="UP000619743"/>
    </source>
</evidence>
<comment type="caution">
    <text evidence="8">The sequence shown here is derived from an EMBL/GenBank/DDBJ whole genome shotgun (WGS) entry which is preliminary data.</text>
</comment>
<name>A0A8J2XPN1_9GAMM</name>
<dbReference type="PANTHER" id="PTHR42693:SF33">
    <property type="entry name" value="ARYLSULFATASE"/>
    <property type="match status" value="1"/>
</dbReference>
<dbReference type="InterPro" id="IPR000917">
    <property type="entry name" value="Sulfatase_N"/>
</dbReference>
<proteinExistence type="inferred from homology"/>
<evidence type="ECO:0000256" key="4">
    <source>
        <dbReference type="ARBA" id="ARBA00022837"/>
    </source>
</evidence>
<evidence type="ECO:0000256" key="3">
    <source>
        <dbReference type="ARBA" id="ARBA00022801"/>
    </source>
</evidence>
<dbReference type="SUPFAM" id="SSF49299">
    <property type="entry name" value="PKD domain"/>
    <property type="match status" value="1"/>
</dbReference>
<keyword evidence="9" id="KW-1185">Reference proteome</keyword>
<organism evidence="8 9">
    <name type="scientific">Neiella marina</name>
    <dbReference type="NCBI Taxonomy" id="508461"/>
    <lineage>
        <taxon>Bacteria</taxon>
        <taxon>Pseudomonadati</taxon>
        <taxon>Pseudomonadota</taxon>
        <taxon>Gammaproteobacteria</taxon>
        <taxon>Alteromonadales</taxon>
        <taxon>Echinimonadaceae</taxon>
        <taxon>Neiella</taxon>
    </lineage>
</organism>
<feature type="region of interest" description="Disordered" evidence="5">
    <location>
        <begin position="30"/>
        <end position="52"/>
    </location>
</feature>
<dbReference type="Pfam" id="PF07603">
    <property type="entry name" value="Lcl_C"/>
    <property type="match status" value="2"/>
</dbReference>
<dbReference type="InterPro" id="IPR011460">
    <property type="entry name" value="Lcl_C"/>
</dbReference>
<reference evidence="9" key="1">
    <citation type="journal article" date="2019" name="Int. J. Syst. Evol. Microbiol.">
        <title>The Global Catalogue of Microorganisms (GCM) 10K type strain sequencing project: providing services to taxonomists for standard genome sequencing and annotation.</title>
        <authorList>
            <consortium name="The Broad Institute Genomics Platform"/>
            <consortium name="The Broad Institute Genome Sequencing Center for Infectious Disease"/>
            <person name="Wu L."/>
            <person name="Ma J."/>
        </authorList>
    </citation>
    <scope>NUCLEOTIDE SEQUENCE [LARGE SCALE GENOMIC DNA]</scope>
    <source>
        <strain evidence="9">CGMCC 1.10130</strain>
    </source>
</reference>
<keyword evidence="4" id="KW-0106">Calcium</keyword>
<feature type="domain" description="Lcl C-terminal" evidence="7">
    <location>
        <begin position="193"/>
        <end position="339"/>
    </location>
</feature>
<dbReference type="RefSeq" id="WP_158100656.1">
    <property type="nucleotide sequence ID" value="NZ_BMDX01000025.1"/>
</dbReference>
<evidence type="ECO:0000256" key="1">
    <source>
        <dbReference type="ARBA" id="ARBA00008779"/>
    </source>
</evidence>
<feature type="domain" description="Sulfatase N-terminal" evidence="6">
    <location>
        <begin position="543"/>
        <end position="860"/>
    </location>
</feature>
<evidence type="ECO:0008006" key="10">
    <source>
        <dbReference type="Google" id="ProtNLM"/>
    </source>
</evidence>